<feature type="chain" id="PRO_5020839013" evidence="1">
    <location>
        <begin position="40"/>
        <end position="260"/>
    </location>
</feature>
<dbReference type="InParanoid" id="A0A4R6QK60"/>
<evidence type="ECO:0000313" key="2">
    <source>
        <dbReference type="EMBL" id="TDP63426.1"/>
    </source>
</evidence>
<name>A0A4R6QK60_9BURK</name>
<evidence type="ECO:0000256" key="1">
    <source>
        <dbReference type="SAM" id="SignalP"/>
    </source>
</evidence>
<dbReference type="EMBL" id="SNXS01000005">
    <property type="protein sequence ID" value="TDP63426.1"/>
    <property type="molecule type" value="Genomic_DNA"/>
</dbReference>
<proteinExistence type="predicted"/>
<comment type="caution">
    <text evidence="2">The sequence shown here is derived from an EMBL/GenBank/DDBJ whole genome shotgun (WGS) entry which is preliminary data.</text>
</comment>
<gene>
    <name evidence="2" type="ORF">DES47_105432</name>
</gene>
<dbReference type="AlphaFoldDB" id="A0A4R6QK60"/>
<accession>A0A4R6QK60</accession>
<sequence>MNYGCIPVPNHHFHRFSARFNRAALALGLCSLVWQPAWADDWSHSVAVASDYVVRGISLSNEHASLAWDISYRGDTGWSAGLGLAALDRDAEGRRLLLTAHLGRSWQLSTDWAAGVALSRSAYPGSARRHRFDSSELSASLGWDGRVNGSLAWYPGAYRNDAQGRPRSGHALSAELSLRQRLVGALALDAGLGYYRLQARAGSDLPATALGYGYGNVGLSWAQGNAQVYLSHIASQAHSRGLTSAARAADRWVLSLLWEF</sequence>
<dbReference type="Proteomes" id="UP000295361">
    <property type="component" value="Unassembled WGS sequence"/>
</dbReference>
<dbReference type="Pfam" id="PF09694">
    <property type="entry name" value="Gcw_chp"/>
    <property type="match status" value="1"/>
</dbReference>
<feature type="signal peptide" evidence="1">
    <location>
        <begin position="1"/>
        <end position="39"/>
    </location>
</feature>
<keyword evidence="1" id="KW-0732">Signal</keyword>
<organism evidence="2 3">
    <name type="scientific">Roseateles toxinivorans</name>
    <dbReference type="NCBI Taxonomy" id="270368"/>
    <lineage>
        <taxon>Bacteria</taxon>
        <taxon>Pseudomonadati</taxon>
        <taxon>Pseudomonadota</taxon>
        <taxon>Betaproteobacteria</taxon>
        <taxon>Burkholderiales</taxon>
        <taxon>Sphaerotilaceae</taxon>
        <taxon>Roseateles</taxon>
    </lineage>
</organism>
<keyword evidence="3" id="KW-1185">Reference proteome</keyword>
<protein>
    <submittedName>
        <fullName evidence="2">Uncharacterized protein (TIGR02001 family)</fullName>
    </submittedName>
</protein>
<reference evidence="2 3" key="1">
    <citation type="submission" date="2019-03" db="EMBL/GenBank/DDBJ databases">
        <title>Genomic Encyclopedia of Type Strains, Phase IV (KMG-IV): sequencing the most valuable type-strain genomes for metagenomic binning, comparative biology and taxonomic classification.</title>
        <authorList>
            <person name="Goeker M."/>
        </authorList>
    </citation>
    <scope>NUCLEOTIDE SEQUENCE [LARGE SCALE GENOMIC DNA]</scope>
    <source>
        <strain evidence="2 3">DSM 16998</strain>
    </source>
</reference>
<dbReference type="InterPro" id="IPR010239">
    <property type="entry name" value="CHP02001"/>
</dbReference>
<evidence type="ECO:0000313" key="3">
    <source>
        <dbReference type="Proteomes" id="UP000295361"/>
    </source>
</evidence>